<protein>
    <submittedName>
        <fullName evidence="2">Uncharacterized protein</fullName>
    </submittedName>
</protein>
<dbReference type="AlphaFoldDB" id="A0A151PF18"/>
<keyword evidence="3" id="KW-1185">Reference proteome</keyword>
<proteinExistence type="predicted"/>
<accession>A0A151PF18</accession>
<dbReference type="Proteomes" id="UP000050525">
    <property type="component" value="Unassembled WGS sequence"/>
</dbReference>
<comment type="caution">
    <text evidence="2">The sequence shown here is derived from an EMBL/GenBank/DDBJ whole genome shotgun (WGS) entry which is preliminary data.</text>
</comment>
<sequence>MSPVAGQRSGGTACHVTRWEPRGDGAFLLAEAAASSVPCTSPAPSAGHAGKGRGALKSGGSGDSGRWRRR</sequence>
<dbReference type="EMBL" id="AKHW03000416">
    <property type="protein sequence ID" value="KYO47681.1"/>
    <property type="molecule type" value="Genomic_DNA"/>
</dbReference>
<evidence type="ECO:0000313" key="3">
    <source>
        <dbReference type="Proteomes" id="UP000050525"/>
    </source>
</evidence>
<evidence type="ECO:0000256" key="1">
    <source>
        <dbReference type="SAM" id="MobiDB-lite"/>
    </source>
</evidence>
<gene>
    <name evidence="2" type="ORF">Y1Q_0019768</name>
</gene>
<organism evidence="2 3">
    <name type="scientific">Alligator mississippiensis</name>
    <name type="common">American alligator</name>
    <dbReference type="NCBI Taxonomy" id="8496"/>
    <lineage>
        <taxon>Eukaryota</taxon>
        <taxon>Metazoa</taxon>
        <taxon>Chordata</taxon>
        <taxon>Craniata</taxon>
        <taxon>Vertebrata</taxon>
        <taxon>Euteleostomi</taxon>
        <taxon>Archelosauria</taxon>
        <taxon>Archosauria</taxon>
        <taxon>Crocodylia</taxon>
        <taxon>Alligatoridae</taxon>
        <taxon>Alligatorinae</taxon>
        <taxon>Alligator</taxon>
    </lineage>
</organism>
<feature type="region of interest" description="Disordered" evidence="1">
    <location>
        <begin position="36"/>
        <end position="70"/>
    </location>
</feature>
<name>A0A151PF18_ALLMI</name>
<reference evidence="2 3" key="1">
    <citation type="journal article" date="2012" name="Genome Biol.">
        <title>Sequencing three crocodilian genomes to illuminate the evolution of archosaurs and amniotes.</title>
        <authorList>
            <person name="St John J.A."/>
            <person name="Braun E.L."/>
            <person name="Isberg S.R."/>
            <person name="Miles L.G."/>
            <person name="Chong A.Y."/>
            <person name="Gongora J."/>
            <person name="Dalzell P."/>
            <person name="Moran C."/>
            <person name="Bed'hom B."/>
            <person name="Abzhanov A."/>
            <person name="Burgess S.C."/>
            <person name="Cooksey A.M."/>
            <person name="Castoe T.A."/>
            <person name="Crawford N.G."/>
            <person name="Densmore L.D."/>
            <person name="Drew J.C."/>
            <person name="Edwards S.V."/>
            <person name="Faircloth B.C."/>
            <person name="Fujita M.K."/>
            <person name="Greenwold M.J."/>
            <person name="Hoffmann F.G."/>
            <person name="Howard J.M."/>
            <person name="Iguchi T."/>
            <person name="Janes D.E."/>
            <person name="Khan S.Y."/>
            <person name="Kohno S."/>
            <person name="de Koning A.J."/>
            <person name="Lance S.L."/>
            <person name="McCarthy F.M."/>
            <person name="McCormack J.E."/>
            <person name="Merchant M.E."/>
            <person name="Peterson D.G."/>
            <person name="Pollock D.D."/>
            <person name="Pourmand N."/>
            <person name="Raney B.J."/>
            <person name="Roessler K.A."/>
            <person name="Sanford J.R."/>
            <person name="Sawyer R.H."/>
            <person name="Schmidt C.J."/>
            <person name="Triplett E.W."/>
            <person name="Tuberville T.D."/>
            <person name="Venegas-Anaya M."/>
            <person name="Howard J.T."/>
            <person name="Jarvis E.D."/>
            <person name="Guillette L.J.Jr."/>
            <person name="Glenn T.C."/>
            <person name="Green R.E."/>
            <person name="Ray D.A."/>
        </authorList>
    </citation>
    <scope>NUCLEOTIDE SEQUENCE [LARGE SCALE GENOMIC DNA]</scope>
    <source>
        <strain evidence="2">KSC_2009_1</strain>
    </source>
</reference>
<evidence type="ECO:0000313" key="2">
    <source>
        <dbReference type="EMBL" id="KYO47681.1"/>
    </source>
</evidence>